<feature type="compositionally biased region" description="Basic and acidic residues" evidence="1">
    <location>
        <begin position="83"/>
        <end position="93"/>
    </location>
</feature>
<protein>
    <submittedName>
        <fullName evidence="2">Uncharacterized protein</fullName>
    </submittedName>
</protein>
<reference evidence="2 3" key="2">
    <citation type="submission" date="2012-06" db="EMBL/GenBank/DDBJ databases">
        <authorList>
            <person name="Fiebig A."/>
        </authorList>
    </citation>
    <scope>NUCLEOTIDE SEQUENCE [LARGE SCALE GENOMIC DNA]</scope>
    <source>
        <strain evidence="2 3">DFL-43</strain>
    </source>
</reference>
<feature type="region of interest" description="Disordered" evidence="1">
    <location>
        <begin position="83"/>
        <end position="142"/>
    </location>
</feature>
<gene>
    <name evidence="2" type="ORF">HPDFL43_00007520</name>
</gene>
<dbReference type="EMBL" id="ABIA03000002">
    <property type="protein sequence ID" value="KGB27082.1"/>
    <property type="molecule type" value="Genomic_DNA"/>
</dbReference>
<feature type="compositionally biased region" description="Polar residues" evidence="1">
    <location>
        <begin position="117"/>
        <end position="142"/>
    </location>
</feature>
<name>A0A094Z098_HOEPD</name>
<keyword evidence="3" id="KW-1185">Reference proteome</keyword>
<evidence type="ECO:0000313" key="2">
    <source>
        <dbReference type="EMBL" id="KGB27082.1"/>
    </source>
</evidence>
<proteinExistence type="predicted"/>
<dbReference type="RefSeq" id="WP_052093148.1">
    <property type="nucleotide sequence ID" value="NZ_CM002917.1"/>
</dbReference>
<dbReference type="Proteomes" id="UP000004291">
    <property type="component" value="Chromosome"/>
</dbReference>
<accession>A0A094Z098</accession>
<evidence type="ECO:0000256" key="1">
    <source>
        <dbReference type="SAM" id="MobiDB-lite"/>
    </source>
</evidence>
<dbReference type="HOGENOM" id="CLU_1813162_0_0_5"/>
<comment type="caution">
    <text evidence="2">The sequence shown here is derived from an EMBL/GenBank/DDBJ whole genome shotgun (WGS) entry which is preliminary data.</text>
</comment>
<sequence>MANTPQDHQTGGSGNAPVERFNDGAVKASIFRNVSKEGRPFYNVTFARIYTDPQTGQIAETQSFSGTDILKVRRLADQAYHAVDRLRKQERSQNSDPQNGHKGSQSLSEQRDMLMNDTAQNRQGSAQSPQHGQDQSQPELEQ</sequence>
<dbReference type="AlphaFoldDB" id="A0A094Z098"/>
<feature type="compositionally biased region" description="Polar residues" evidence="1">
    <location>
        <begin position="1"/>
        <end position="10"/>
    </location>
</feature>
<reference evidence="2 3" key="1">
    <citation type="submission" date="2007-10" db="EMBL/GenBank/DDBJ databases">
        <authorList>
            <person name="Wagner-Dobler I."/>
            <person name="Ferriera S."/>
            <person name="Johnson J."/>
            <person name="Kravitz S."/>
            <person name="Beeson K."/>
            <person name="Sutton G."/>
            <person name="Rogers Y.-H."/>
            <person name="Friedman R."/>
            <person name="Frazier M."/>
            <person name="Venter J.C."/>
        </authorList>
    </citation>
    <scope>NUCLEOTIDE SEQUENCE [LARGE SCALE GENOMIC DNA]</scope>
    <source>
        <strain evidence="2 3">DFL-43</strain>
    </source>
</reference>
<feature type="compositionally biased region" description="Polar residues" evidence="1">
    <location>
        <begin position="94"/>
        <end position="108"/>
    </location>
</feature>
<evidence type="ECO:0000313" key="3">
    <source>
        <dbReference type="Proteomes" id="UP000004291"/>
    </source>
</evidence>
<dbReference type="STRING" id="411684.HPDFL43_00007520"/>
<dbReference type="OrthoDB" id="7632421at2"/>
<organism evidence="2 3">
    <name type="scientific">Hoeflea phototrophica (strain DSM 17068 / NCIMB 14078 / DFL-43)</name>
    <dbReference type="NCBI Taxonomy" id="411684"/>
    <lineage>
        <taxon>Bacteria</taxon>
        <taxon>Pseudomonadati</taxon>
        <taxon>Pseudomonadota</taxon>
        <taxon>Alphaproteobacteria</taxon>
        <taxon>Hyphomicrobiales</taxon>
        <taxon>Rhizobiaceae</taxon>
        <taxon>Hoeflea</taxon>
    </lineage>
</organism>
<feature type="region of interest" description="Disordered" evidence="1">
    <location>
        <begin position="1"/>
        <end position="21"/>
    </location>
</feature>